<comment type="caution">
    <text evidence="1">The sequence shown here is derived from an EMBL/GenBank/DDBJ whole genome shotgun (WGS) entry which is preliminary data.</text>
</comment>
<reference evidence="1 2" key="1">
    <citation type="journal article" date="2024" name="G3 (Bethesda)">
        <title>Genome assembly of Hibiscus sabdariffa L. provides insights into metabolisms of medicinal natural products.</title>
        <authorList>
            <person name="Kim T."/>
        </authorList>
    </citation>
    <scope>NUCLEOTIDE SEQUENCE [LARGE SCALE GENOMIC DNA]</scope>
    <source>
        <strain evidence="1">TK-2024</strain>
        <tissue evidence="1">Old leaves</tissue>
    </source>
</reference>
<gene>
    <name evidence="1" type="ORF">V6N11_022012</name>
</gene>
<organism evidence="1 2">
    <name type="scientific">Hibiscus sabdariffa</name>
    <name type="common">roselle</name>
    <dbReference type="NCBI Taxonomy" id="183260"/>
    <lineage>
        <taxon>Eukaryota</taxon>
        <taxon>Viridiplantae</taxon>
        <taxon>Streptophyta</taxon>
        <taxon>Embryophyta</taxon>
        <taxon>Tracheophyta</taxon>
        <taxon>Spermatophyta</taxon>
        <taxon>Magnoliopsida</taxon>
        <taxon>eudicotyledons</taxon>
        <taxon>Gunneridae</taxon>
        <taxon>Pentapetalae</taxon>
        <taxon>rosids</taxon>
        <taxon>malvids</taxon>
        <taxon>Malvales</taxon>
        <taxon>Malvaceae</taxon>
        <taxon>Malvoideae</taxon>
        <taxon>Hibiscus</taxon>
    </lineage>
</organism>
<accession>A0ABR2THX8</accession>
<proteinExistence type="predicted"/>
<sequence>MVDVTILVVDVNTVISRIRLLDLFNLLLKLGSRLLVIKMGNVDSQGHRLESFEAISNELANHFVGSLGAIDENVEVVQDNLLKEILGVELTVDMQNYLASVFINKEIKDVIFSMN</sequence>
<dbReference type="Proteomes" id="UP001396334">
    <property type="component" value="Unassembled WGS sequence"/>
</dbReference>
<dbReference type="EMBL" id="JBBPBN010000005">
    <property type="protein sequence ID" value="KAK9037090.1"/>
    <property type="molecule type" value="Genomic_DNA"/>
</dbReference>
<name>A0ABR2THX8_9ROSI</name>
<protein>
    <submittedName>
        <fullName evidence="1">Uncharacterized protein</fullName>
    </submittedName>
</protein>
<keyword evidence="2" id="KW-1185">Reference proteome</keyword>
<evidence type="ECO:0000313" key="2">
    <source>
        <dbReference type="Proteomes" id="UP001396334"/>
    </source>
</evidence>
<evidence type="ECO:0000313" key="1">
    <source>
        <dbReference type="EMBL" id="KAK9037090.1"/>
    </source>
</evidence>